<evidence type="ECO:0000256" key="1">
    <source>
        <dbReference type="ARBA" id="ARBA00022452"/>
    </source>
</evidence>
<dbReference type="InterPro" id="IPR013686">
    <property type="entry name" value="Polypept-transport_assoc_ShlB"/>
</dbReference>
<keyword evidence="1" id="KW-0472">Membrane</keyword>
<reference evidence="8 9" key="1">
    <citation type="submission" date="2022-05" db="EMBL/GenBank/DDBJ databases">
        <authorList>
            <person name="Jo J.-H."/>
            <person name="Im W.-T."/>
        </authorList>
    </citation>
    <scope>NUCLEOTIDE SEQUENCE [LARGE SCALE GENOMIC DNA]</scope>
    <source>
        <strain evidence="8 9">NSE70-1</strain>
    </source>
</reference>
<dbReference type="PANTHER" id="PTHR34597:SF6">
    <property type="entry name" value="BLR6126 PROTEIN"/>
    <property type="match status" value="1"/>
</dbReference>
<dbReference type="Gene3D" id="2.40.160.50">
    <property type="entry name" value="membrane protein fhac: a member of the omp85/tpsb transporter family"/>
    <property type="match status" value="1"/>
</dbReference>
<dbReference type="Gene3D" id="3.10.20.310">
    <property type="entry name" value="membrane protein fhac"/>
    <property type="match status" value="1"/>
</dbReference>
<evidence type="ECO:0000259" key="7">
    <source>
        <dbReference type="Pfam" id="PF08479"/>
    </source>
</evidence>
<sequence>MTGWRRKYTWLLLASAALSATAPVAAQTIAPTREELTRITQPPPEAKPTLNVVGGVERSPCPLADPRFADVRVTINEVVFNGLKGATPEEMRSTWAPLAGTEQPVAVLCEIRDAAATLLRNKGYLAAVQVPTQRIENGVVRMETLYARITTVRARGQTDGAEAKLAAYLGKLTEDEYFDRNRAERYLLLARDLPGYNVQLTLKPAGTGPGELIGEVAVLSRRYSLDFTAQNLAAQETGRWGGQLRGQLYGLTGLGDVTTLAFYSTPDFKEQKILQLAHSFRPGAEGLVVDGQFTYAWSEPDIGGNDATPDLESKTLFWTIGARYPFLLTQSSSLWGGIGFDYTDQKVDFFGPLTRDKIRVLWLRGNWSGVDLTSRRPKWRGDAMIELRKGLDIFGATESCNGICAPGETPTTRIDGKPEAMLLRAAASAELALGEDFAFAVSPRAQYAFDPLLSFEEFTGGNYTVGRGYDPSTISGDSGVGVLAELRGPRLRPIARSELTLQPYVFGDAAWAWNKNDGVGADRLTSAGGGVRAELNDRLRFDTAVAVPLEKAGFANRKGDVRLLVTLTGRILP</sequence>
<evidence type="ECO:0000259" key="6">
    <source>
        <dbReference type="Pfam" id="PF03865"/>
    </source>
</evidence>
<keyword evidence="5" id="KW-0732">Signal</keyword>
<dbReference type="Proteomes" id="UP001203410">
    <property type="component" value="Unassembled WGS sequence"/>
</dbReference>
<feature type="domain" description="Haemolysin activator HlyB C-terminal" evidence="6">
    <location>
        <begin position="382"/>
        <end position="532"/>
    </location>
</feature>
<evidence type="ECO:0000256" key="4">
    <source>
        <dbReference type="SAM" id="MobiDB-lite"/>
    </source>
</evidence>
<comment type="caution">
    <text evidence="8">The sequence shown here is derived from an EMBL/GenBank/DDBJ whole genome shotgun (WGS) entry which is preliminary data.</text>
</comment>
<dbReference type="PANTHER" id="PTHR34597">
    <property type="entry name" value="SLR1661 PROTEIN"/>
    <property type="match status" value="1"/>
</dbReference>
<proteinExistence type="predicted"/>
<gene>
    <name evidence="8" type="ORF">LZ496_07825</name>
</gene>
<name>A0ABT0RUM8_9SPHN</name>
<dbReference type="EMBL" id="JAMGBA010000002">
    <property type="protein sequence ID" value="MCL6698694.1"/>
    <property type="molecule type" value="Genomic_DNA"/>
</dbReference>
<evidence type="ECO:0000313" key="8">
    <source>
        <dbReference type="EMBL" id="MCL6698694.1"/>
    </source>
</evidence>
<evidence type="ECO:0000256" key="3">
    <source>
        <dbReference type="ARBA" id="ARBA00023237"/>
    </source>
</evidence>
<keyword evidence="1" id="KW-1134">Transmembrane beta strand</keyword>
<keyword evidence="2" id="KW-0812">Transmembrane</keyword>
<accession>A0ABT0RUM8</accession>
<evidence type="ECO:0000256" key="5">
    <source>
        <dbReference type="SAM" id="SignalP"/>
    </source>
</evidence>
<dbReference type="Pfam" id="PF08479">
    <property type="entry name" value="POTRA_2"/>
    <property type="match status" value="1"/>
</dbReference>
<dbReference type="Pfam" id="PF03865">
    <property type="entry name" value="ShlB"/>
    <property type="match status" value="1"/>
</dbReference>
<feature type="domain" description="Polypeptide-transport-associated ShlB-type" evidence="7">
    <location>
        <begin position="74"/>
        <end position="142"/>
    </location>
</feature>
<feature type="signal peptide" evidence="5">
    <location>
        <begin position="1"/>
        <end position="26"/>
    </location>
</feature>
<evidence type="ECO:0000256" key="2">
    <source>
        <dbReference type="ARBA" id="ARBA00022692"/>
    </source>
</evidence>
<protein>
    <submittedName>
        <fullName evidence="8">ShlB/FhaC/HecB family hemolysin secretion/activation protein</fullName>
    </submittedName>
</protein>
<dbReference type="RefSeq" id="WP_249904087.1">
    <property type="nucleotide sequence ID" value="NZ_JAMGBA010000002.1"/>
</dbReference>
<evidence type="ECO:0000313" key="9">
    <source>
        <dbReference type="Proteomes" id="UP001203410"/>
    </source>
</evidence>
<keyword evidence="3" id="KW-0998">Cell outer membrane</keyword>
<dbReference type="InterPro" id="IPR005565">
    <property type="entry name" value="Hemolysn_activator_HlyB_C"/>
</dbReference>
<organism evidence="8 9">
    <name type="scientific">Sphingomonas caseinilyticus</name>
    <dbReference type="NCBI Taxonomy" id="2908205"/>
    <lineage>
        <taxon>Bacteria</taxon>
        <taxon>Pseudomonadati</taxon>
        <taxon>Pseudomonadota</taxon>
        <taxon>Alphaproteobacteria</taxon>
        <taxon>Sphingomonadales</taxon>
        <taxon>Sphingomonadaceae</taxon>
        <taxon>Sphingomonas</taxon>
    </lineage>
</organism>
<dbReference type="InterPro" id="IPR051544">
    <property type="entry name" value="TPS_OM_transporter"/>
</dbReference>
<feature type="region of interest" description="Disordered" evidence="4">
    <location>
        <begin position="34"/>
        <end position="53"/>
    </location>
</feature>
<feature type="chain" id="PRO_5046741428" evidence="5">
    <location>
        <begin position="27"/>
        <end position="573"/>
    </location>
</feature>
<keyword evidence="9" id="KW-1185">Reference proteome</keyword>